<dbReference type="Proteomes" id="UP000694402">
    <property type="component" value="Unassembled WGS sequence"/>
</dbReference>
<dbReference type="GO" id="GO:0005886">
    <property type="term" value="C:plasma membrane"/>
    <property type="evidence" value="ECO:0007669"/>
    <property type="project" value="UniProtKB-SubCell"/>
</dbReference>
<evidence type="ECO:0000256" key="4">
    <source>
        <dbReference type="ARBA" id="ARBA00022859"/>
    </source>
</evidence>
<dbReference type="PANTHER" id="PTHR19433:SF111">
    <property type="entry name" value="T CELL RECEPTOR ALPHA VARIABLE 4"/>
    <property type="match status" value="1"/>
</dbReference>
<dbReference type="GO" id="GO:0002376">
    <property type="term" value="P:immune system process"/>
    <property type="evidence" value="ECO:0007669"/>
    <property type="project" value="UniProtKB-KW"/>
</dbReference>
<keyword evidence="9" id="KW-1185">Reference proteome</keyword>
<proteinExistence type="predicted"/>
<dbReference type="Ensembl" id="ENSOTST00005117953.1">
    <property type="protein sequence ID" value="ENSOTSP00005111099.1"/>
    <property type="gene ID" value="ENSOTSG00005072219.1"/>
</dbReference>
<reference evidence="8" key="2">
    <citation type="submission" date="2025-08" db="UniProtKB">
        <authorList>
            <consortium name="Ensembl"/>
        </authorList>
    </citation>
    <scope>IDENTIFICATION</scope>
</reference>
<evidence type="ECO:0000256" key="6">
    <source>
        <dbReference type="ARBA" id="ARBA00023157"/>
    </source>
</evidence>
<keyword evidence="3" id="KW-0732">Signal</keyword>
<protein>
    <recommendedName>
        <fullName evidence="10">Immunoglobulin subtype domain-containing protein</fullName>
    </recommendedName>
</protein>
<evidence type="ECO:0000256" key="7">
    <source>
        <dbReference type="ARBA" id="ARBA00023180"/>
    </source>
</evidence>
<dbReference type="InterPro" id="IPR036179">
    <property type="entry name" value="Ig-like_dom_sf"/>
</dbReference>
<evidence type="ECO:0000256" key="2">
    <source>
        <dbReference type="ARBA" id="ARBA00022475"/>
    </source>
</evidence>
<dbReference type="Gene3D" id="2.60.40.10">
    <property type="entry name" value="Immunoglobulins"/>
    <property type="match status" value="1"/>
</dbReference>
<keyword evidence="6" id="KW-1015">Disulfide bond</keyword>
<dbReference type="AlphaFoldDB" id="A0AAZ3P5C1"/>
<accession>A0AAZ3P5C1</accession>
<evidence type="ECO:0000256" key="5">
    <source>
        <dbReference type="ARBA" id="ARBA00023136"/>
    </source>
</evidence>
<evidence type="ECO:0000256" key="1">
    <source>
        <dbReference type="ARBA" id="ARBA00004236"/>
    </source>
</evidence>
<dbReference type="GeneTree" id="ENSGT00990000204231"/>
<dbReference type="InterPro" id="IPR013783">
    <property type="entry name" value="Ig-like_fold"/>
</dbReference>
<dbReference type="PANTHER" id="PTHR19433">
    <property type="entry name" value="T-CELL RECEPTOR ALPHA CHAIN V REGION-RELATED"/>
    <property type="match status" value="1"/>
</dbReference>
<keyword evidence="5" id="KW-0472">Membrane</keyword>
<reference evidence="9" key="1">
    <citation type="journal article" date="2018" name="PLoS ONE">
        <title>Chinook salmon (Oncorhynchus tshawytscha) genome and transcriptome.</title>
        <authorList>
            <person name="Christensen K.A."/>
            <person name="Leong J.S."/>
            <person name="Sakhrani D."/>
            <person name="Biagi C.A."/>
            <person name="Minkley D.R."/>
            <person name="Withler R.E."/>
            <person name="Rondeau E.B."/>
            <person name="Koop B.F."/>
            <person name="Devlin R.H."/>
        </authorList>
    </citation>
    <scope>NUCLEOTIDE SEQUENCE [LARGE SCALE GENOMIC DNA]</scope>
</reference>
<dbReference type="InterPro" id="IPR052051">
    <property type="entry name" value="TCR_complex_component"/>
</dbReference>
<reference evidence="8" key="3">
    <citation type="submission" date="2025-09" db="UniProtKB">
        <authorList>
            <consortium name="Ensembl"/>
        </authorList>
    </citation>
    <scope>IDENTIFICATION</scope>
</reference>
<keyword evidence="4" id="KW-0391">Immunity</keyword>
<dbReference type="SUPFAM" id="SSF48726">
    <property type="entry name" value="Immunoglobulin"/>
    <property type="match status" value="1"/>
</dbReference>
<evidence type="ECO:0008006" key="10">
    <source>
        <dbReference type="Google" id="ProtNLM"/>
    </source>
</evidence>
<keyword evidence="2" id="KW-1003">Cell membrane</keyword>
<evidence type="ECO:0000313" key="9">
    <source>
        <dbReference type="Proteomes" id="UP000694402"/>
    </source>
</evidence>
<dbReference type="GO" id="GO:0009617">
    <property type="term" value="P:response to bacterium"/>
    <property type="evidence" value="ECO:0007669"/>
    <property type="project" value="TreeGrafter"/>
</dbReference>
<evidence type="ECO:0000256" key="3">
    <source>
        <dbReference type="ARBA" id="ARBA00022729"/>
    </source>
</evidence>
<comment type="subcellular location">
    <subcellularLocation>
        <location evidence="1">Cell membrane</location>
    </subcellularLocation>
</comment>
<evidence type="ECO:0000313" key="8">
    <source>
        <dbReference type="Ensembl" id="ENSOTSP00005111099.1"/>
    </source>
</evidence>
<keyword evidence="7" id="KW-0325">Glycoprotein</keyword>
<sequence>MHTLILYSISSTASLCNTCITSHFNYATWFTYLSHMYILYSILSTESCLVSVLVSQSQTMVVRTGDTITLQCSNVTTVVGHTAWFKQVNGSEPVCISSMSHFEMFSNSTNKTTFFLKITEFEITDCGLCFCGLYPHSHVSSKIVEITDVGYVMVFANLQNHDPDALNYAALNFTSKKRMMERRREKELDPHVVYAATR</sequence>
<organism evidence="8 9">
    <name type="scientific">Oncorhynchus tshawytscha</name>
    <name type="common">Chinook salmon</name>
    <name type="synonym">Salmo tshawytscha</name>
    <dbReference type="NCBI Taxonomy" id="74940"/>
    <lineage>
        <taxon>Eukaryota</taxon>
        <taxon>Metazoa</taxon>
        <taxon>Chordata</taxon>
        <taxon>Craniata</taxon>
        <taxon>Vertebrata</taxon>
        <taxon>Euteleostomi</taxon>
        <taxon>Actinopterygii</taxon>
        <taxon>Neopterygii</taxon>
        <taxon>Teleostei</taxon>
        <taxon>Protacanthopterygii</taxon>
        <taxon>Salmoniformes</taxon>
        <taxon>Salmonidae</taxon>
        <taxon>Salmoninae</taxon>
        <taxon>Oncorhynchus</taxon>
    </lineage>
</organism>
<name>A0AAZ3P5C1_ONCTS</name>